<dbReference type="Gene3D" id="1.10.150.130">
    <property type="match status" value="1"/>
</dbReference>
<evidence type="ECO:0000256" key="2">
    <source>
        <dbReference type="ARBA" id="ARBA00022908"/>
    </source>
</evidence>
<dbReference type="InterPro" id="IPR013762">
    <property type="entry name" value="Integrase-like_cat_sf"/>
</dbReference>
<evidence type="ECO:0000259" key="6">
    <source>
        <dbReference type="PROSITE" id="PS51898"/>
    </source>
</evidence>
<name>A0ABP8F0F0_9MYCO</name>
<dbReference type="Proteomes" id="UP001501417">
    <property type="component" value="Unassembled WGS sequence"/>
</dbReference>
<dbReference type="PANTHER" id="PTHR30629">
    <property type="entry name" value="PROPHAGE INTEGRASE"/>
    <property type="match status" value="1"/>
</dbReference>
<dbReference type="InterPro" id="IPR004107">
    <property type="entry name" value="Integrase_SAM-like_N"/>
</dbReference>
<dbReference type="InterPro" id="IPR058717">
    <property type="entry name" value="Phage_L5_Integrase_N"/>
</dbReference>
<dbReference type="EMBL" id="BAABGF010000042">
    <property type="protein sequence ID" value="GAA4290889.1"/>
    <property type="molecule type" value="Genomic_DNA"/>
</dbReference>
<dbReference type="InterPro" id="IPR010998">
    <property type="entry name" value="Integrase_recombinase_N"/>
</dbReference>
<feature type="domain" description="Tyr recombinase" evidence="6">
    <location>
        <begin position="185"/>
        <end position="373"/>
    </location>
</feature>
<dbReference type="CDD" id="cd01189">
    <property type="entry name" value="INT_ICEBs1_C_like"/>
    <property type="match status" value="1"/>
</dbReference>
<dbReference type="InterPro" id="IPR011010">
    <property type="entry name" value="DNA_brk_join_enz"/>
</dbReference>
<dbReference type="PROSITE" id="PS51898">
    <property type="entry name" value="TYR_RECOMBINASE"/>
    <property type="match status" value="1"/>
</dbReference>
<sequence>MARGKRGEPKRQAFGRIRQERSGRWSAAYLHHGVLHRAPATFPTKASGQRWLEDERDLIDLDRRNLGVWTPPAERARKATAKQLTLAAYANSWLKDRHISRRTRENYAYHLDQNILPVLGDMVLTKITPEDVRAWFAGLGSEYLTRNARAYGVLTAVLNTAVDDGLIDRSPARVKGASAVKHTKRSVVLLEADELAALADKMPDELRLTVLLAGWCGLRRGELFALTRADVAPDCSTLRIDKAVTYRERKYLSGPPKTRESRRTITVPTHLRPLLADHLHKYVDTAKTALLFPDPETGSFYTEGRFRGPFFAAREAIGHDDLHFHDLRHFGGVMAAVAGATTKEVMDRLGHTTSTAAMRYQHVAAGRADALAERLSALATASSTMPS</sequence>
<dbReference type="InterPro" id="IPR002104">
    <property type="entry name" value="Integrase_catalytic"/>
</dbReference>
<comment type="similarity">
    <text evidence="1">Belongs to the 'phage' integrase family.</text>
</comment>
<gene>
    <name evidence="8" type="ORF">GCM10023161_36340</name>
</gene>
<dbReference type="PANTHER" id="PTHR30629:SF2">
    <property type="entry name" value="PROPHAGE INTEGRASE INTS-RELATED"/>
    <property type="match status" value="1"/>
</dbReference>
<evidence type="ECO:0000313" key="8">
    <source>
        <dbReference type="EMBL" id="GAA4290889.1"/>
    </source>
</evidence>
<evidence type="ECO:0000256" key="4">
    <source>
        <dbReference type="ARBA" id="ARBA00023172"/>
    </source>
</evidence>
<dbReference type="SUPFAM" id="SSF56349">
    <property type="entry name" value="DNA breaking-rejoining enzymes"/>
    <property type="match status" value="1"/>
</dbReference>
<dbReference type="InterPro" id="IPR044068">
    <property type="entry name" value="CB"/>
</dbReference>
<keyword evidence="4" id="KW-0233">DNA recombination</keyword>
<dbReference type="Pfam" id="PF14659">
    <property type="entry name" value="Phage_int_SAM_3"/>
    <property type="match status" value="1"/>
</dbReference>
<feature type="domain" description="Core-binding (CB)" evidence="7">
    <location>
        <begin position="84"/>
        <end position="162"/>
    </location>
</feature>
<dbReference type="Gene3D" id="1.10.443.10">
    <property type="entry name" value="Intergrase catalytic core"/>
    <property type="match status" value="1"/>
</dbReference>
<proteinExistence type="inferred from homology"/>
<evidence type="ECO:0000259" key="7">
    <source>
        <dbReference type="PROSITE" id="PS51900"/>
    </source>
</evidence>
<evidence type="ECO:0000256" key="1">
    <source>
        <dbReference type="ARBA" id="ARBA00008857"/>
    </source>
</evidence>
<keyword evidence="9" id="KW-1185">Reference proteome</keyword>
<organism evidence="8 9">
    <name type="scientific">Mycobacterium paraffinicum</name>
    <dbReference type="NCBI Taxonomy" id="53378"/>
    <lineage>
        <taxon>Bacteria</taxon>
        <taxon>Bacillati</taxon>
        <taxon>Actinomycetota</taxon>
        <taxon>Actinomycetes</taxon>
        <taxon>Mycobacteriales</taxon>
        <taxon>Mycobacteriaceae</taxon>
        <taxon>Mycobacterium</taxon>
    </lineage>
</organism>
<evidence type="ECO:0000256" key="3">
    <source>
        <dbReference type="ARBA" id="ARBA00023125"/>
    </source>
</evidence>
<keyword evidence="3 5" id="KW-0238">DNA-binding</keyword>
<accession>A0ABP8F0F0</accession>
<evidence type="ECO:0000313" key="9">
    <source>
        <dbReference type="Proteomes" id="UP001501417"/>
    </source>
</evidence>
<reference evidence="9" key="1">
    <citation type="journal article" date="2019" name="Int. J. Syst. Evol. Microbiol.">
        <title>The Global Catalogue of Microorganisms (GCM) 10K type strain sequencing project: providing services to taxonomists for standard genome sequencing and annotation.</title>
        <authorList>
            <consortium name="The Broad Institute Genomics Platform"/>
            <consortium name="The Broad Institute Genome Sequencing Center for Infectious Disease"/>
            <person name="Wu L."/>
            <person name="Ma J."/>
        </authorList>
    </citation>
    <scope>NUCLEOTIDE SEQUENCE [LARGE SCALE GENOMIC DNA]</scope>
    <source>
        <strain evidence="9">JCM 17782</strain>
    </source>
</reference>
<dbReference type="Pfam" id="PF26003">
    <property type="entry name" value="Integrase_N_phage"/>
    <property type="match status" value="1"/>
</dbReference>
<dbReference type="PROSITE" id="PS51900">
    <property type="entry name" value="CB"/>
    <property type="match status" value="1"/>
</dbReference>
<keyword evidence="2" id="KW-0229">DNA integration</keyword>
<dbReference type="InterPro" id="IPR050808">
    <property type="entry name" value="Phage_Integrase"/>
</dbReference>
<evidence type="ECO:0000256" key="5">
    <source>
        <dbReference type="PROSITE-ProRule" id="PRU01248"/>
    </source>
</evidence>
<comment type="caution">
    <text evidence="8">The sequence shown here is derived from an EMBL/GenBank/DDBJ whole genome shotgun (WGS) entry which is preliminary data.</text>
</comment>
<dbReference type="Pfam" id="PF00589">
    <property type="entry name" value="Phage_integrase"/>
    <property type="match status" value="1"/>
</dbReference>
<dbReference type="RefSeq" id="WP_264044373.1">
    <property type="nucleotide sequence ID" value="NZ_BAABGF010000042.1"/>
</dbReference>
<protein>
    <submittedName>
        <fullName evidence="8">Site-specific integrase</fullName>
    </submittedName>
</protein>